<dbReference type="AlphaFoldDB" id="A0A653B1H1"/>
<evidence type="ECO:0000313" key="4">
    <source>
        <dbReference type="EMBL" id="VDN62453.1"/>
    </source>
</evidence>
<organism evidence="4">
    <name type="scientific">Ectopseudomonas oleovorans</name>
    <name type="common">Pseudomonas oleovorans</name>
    <dbReference type="NCBI Taxonomy" id="301"/>
    <lineage>
        <taxon>Bacteria</taxon>
        <taxon>Pseudomonadati</taxon>
        <taxon>Pseudomonadota</taxon>
        <taxon>Gammaproteobacteria</taxon>
        <taxon>Pseudomonadales</taxon>
        <taxon>Pseudomonadaceae</taxon>
        <taxon>Ectopseudomonas</taxon>
    </lineage>
</organism>
<dbReference type="Pfam" id="PF00497">
    <property type="entry name" value="SBP_bac_3"/>
    <property type="match status" value="1"/>
</dbReference>
<dbReference type="InterPro" id="IPR001638">
    <property type="entry name" value="Solute-binding_3/MltF_N"/>
</dbReference>
<keyword evidence="2" id="KW-0732">Signal</keyword>
<evidence type="ECO:0000256" key="2">
    <source>
        <dbReference type="ARBA" id="ARBA00022729"/>
    </source>
</evidence>
<accession>A0A653B1H1</accession>
<gene>
    <name evidence="4" type="ORF">POT9AD_1466</name>
</gene>
<reference evidence="4" key="1">
    <citation type="submission" date="2018-11" db="EMBL/GenBank/DDBJ databases">
        <authorList>
            <consortium name="Genoscope - CEA"/>
            <person name="William W."/>
        </authorList>
    </citation>
    <scope>NUCLEOTIDE SEQUENCE [LARGE SCALE GENOMIC DNA]</scope>
    <source>
        <strain evidence="4">T9AD</strain>
    </source>
</reference>
<protein>
    <recommendedName>
        <fullName evidence="3">Solute-binding protein family 3/N-terminal domain-containing protein</fullName>
    </recommendedName>
</protein>
<dbReference type="PANTHER" id="PTHR35936:SF6">
    <property type="entry name" value="AMINO ACID ABC TRANSPORTER SUBSTRATE-BINDING PAAT FAMILY PROTEIN"/>
    <property type="match status" value="1"/>
</dbReference>
<evidence type="ECO:0000259" key="3">
    <source>
        <dbReference type="Pfam" id="PF00497"/>
    </source>
</evidence>
<dbReference type="PANTHER" id="PTHR35936">
    <property type="entry name" value="MEMBRANE-BOUND LYTIC MUREIN TRANSGLYCOSYLASE F"/>
    <property type="match status" value="1"/>
</dbReference>
<sequence length="263" mass="29779">MLDRHRPKNDKTANSRDTSMPRRFCLILIALLWLPVACAAGSERRIHVGYYEFPPYSYTDDQGHPSGVGLELTARLLDEAGYQAEFRAYPGARLYNGLIDGSIALWFGAPGKPELAEHTLESRYLLGQIALNLYYRPGTAPPRLPDDLQGRGVILITGYSYWQGINQWLQDPARHITLHRTSRHTAALEMLLRRRGDLLLDYQMPVEQARRSLGIGDLPFVEVQRLQLKLIVSRHAADAVQLRDALDHAYQRLQASGEDLQLP</sequence>
<dbReference type="EMBL" id="LR130779">
    <property type="protein sequence ID" value="VDN62453.1"/>
    <property type="molecule type" value="Genomic_DNA"/>
</dbReference>
<proteinExistence type="inferred from homology"/>
<name>A0A653B1H1_ECTOL</name>
<dbReference type="SUPFAM" id="SSF53850">
    <property type="entry name" value="Periplasmic binding protein-like II"/>
    <property type="match status" value="1"/>
</dbReference>
<feature type="domain" description="Solute-binding protein family 3/N-terminal" evidence="3">
    <location>
        <begin position="48"/>
        <end position="258"/>
    </location>
</feature>
<comment type="similarity">
    <text evidence="1">Belongs to the bacterial solute-binding protein 3 family.</text>
</comment>
<evidence type="ECO:0000256" key="1">
    <source>
        <dbReference type="ARBA" id="ARBA00010333"/>
    </source>
</evidence>
<dbReference type="Gene3D" id="3.40.190.10">
    <property type="entry name" value="Periplasmic binding protein-like II"/>
    <property type="match status" value="2"/>
</dbReference>